<gene>
    <name evidence="1" type="ORF">HPB49_024384</name>
</gene>
<evidence type="ECO:0000313" key="2">
    <source>
        <dbReference type="Proteomes" id="UP000821865"/>
    </source>
</evidence>
<organism evidence="1 2">
    <name type="scientific">Dermacentor silvarum</name>
    <name type="common">Tick</name>
    <dbReference type="NCBI Taxonomy" id="543639"/>
    <lineage>
        <taxon>Eukaryota</taxon>
        <taxon>Metazoa</taxon>
        <taxon>Ecdysozoa</taxon>
        <taxon>Arthropoda</taxon>
        <taxon>Chelicerata</taxon>
        <taxon>Arachnida</taxon>
        <taxon>Acari</taxon>
        <taxon>Parasitiformes</taxon>
        <taxon>Ixodida</taxon>
        <taxon>Ixodoidea</taxon>
        <taxon>Ixodidae</taxon>
        <taxon>Rhipicephalinae</taxon>
        <taxon>Dermacentor</taxon>
    </lineage>
</organism>
<proteinExistence type="predicted"/>
<dbReference type="EMBL" id="CM023479">
    <property type="protein sequence ID" value="KAH7975132.1"/>
    <property type="molecule type" value="Genomic_DNA"/>
</dbReference>
<keyword evidence="2" id="KW-1185">Reference proteome</keyword>
<accession>A0ACB8DRH6</accession>
<evidence type="ECO:0000313" key="1">
    <source>
        <dbReference type="EMBL" id="KAH7975132.1"/>
    </source>
</evidence>
<sequence length="246" mass="26786">MTSQSSVAFERRNSSDVKYYPGRDIDHGQVDKDVVRAYSRCVFLDRCTCSGMPGEGTTAEAAMNTTSKEPRGGEAPSEAEEPADGSPWIRQKKVWVYLALGALALTAIIVVPVCAVTFGRKTAPEKGYLPEYKKFPGHEIYRPGPYAVLNDTDLEQCAANCSTNDGFECLHVKFCPHEGTPLGTCHLFRANTRLRSHLSHSCDIYTRGDPAEIGIPHGGASSLKTGFGGRLSWILLCLVLAKIFVA</sequence>
<protein>
    <submittedName>
        <fullName evidence="1">Uncharacterized protein</fullName>
    </submittedName>
</protein>
<dbReference type="Proteomes" id="UP000821865">
    <property type="component" value="Chromosome 10"/>
</dbReference>
<name>A0ACB8DRH6_DERSI</name>
<comment type="caution">
    <text evidence="1">The sequence shown here is derived from an EMBL/GenBank/DDBJ whole genome shotgun (WGS) entry which is preliminary data.</text>
</comment>
<reference evidence="1" key="1">
    <citation type="submission" date="2020-05" db="EMBL/GenBank/DDBJ databases">
        <title>Large-scale comparative analyses of tick genomes elucidate their genetic diversity and vector capacities.</title>
        <authorList>
            <person name="Jia N."/>
            <person name="Wang J."/>
            <person name="Shi W."/>
            <person name="Du L."/>
            <person name="Sun Y."/>
            <person name="Zhan W."/>
            <person name="Jiang J."/>
            <person name="Wang Q."/>
            <person name="Zhang B."/>
            <person name="Ji P."/>
            <person name="Sakyi L.B."/>
            <person name="Cui X."/>
            <person name="Yuan T."/>
            <person name="Jiang B."/>
            <person name="Yang W."/>
            <person name="Lam T.T.-Y."/>
            <person name="Chang Q."/>
            <person name="Ding S."/>
            <person name="Wang X."/>
            <person name="Zhu J."/>
            <person name="Ruan X."/>
            <person name="Zhao L."/>
            <person name="Wei J."/>
            <person name="Que T."/>
            <person name="Du C."/>
            <person name="Cheng J."/>
            <person name="Dai P."/>
            <person name="Han X."/>
            <person name="Huang E."/>
            <person name="Gao Y."/>
            <person name="Liu J."/>
            <person name="Shao H."/>
            <person name="Ye R."/>
            <person name="Li L."/>
            <person name="Wei W."/>
            <person name="Wang X."/>
            <person name="Wang C."/>
            <person name="Yang T."/>
            <person name="Huo Q."/>
            <person name="Li W."/>
            <person name="Guo W."/>
            <person name="Chen H."/>
            <person name="Zhou L."/>
            <person name="Ni X."/>
            <person name="Tian J."/>
            <person name="Zhou Y."/>
            <person name="Sheng Y."/>
            <person name="Liu T."/>
            <person name="Pan Y."/>
            <person name="Xia L."/>
            <person name="Li J."/>
            <person name="Zhao F."/>
            <person name="Cao W."/>
        </authorList>
    </citation>
    <scope>NUCLEOTIDE SEQUENCE</scope>
    <source>
        <strain evidence="1">Dsil-2018</strain>
    </source>
</reference>